<sequence>MKLISFLGGREDGTTLYTCGGSSCKTLFVQEAICRLFGTVDHAVLFATEDAREVAWNQVSAALSGCGINSELIVIPNGETENELWEIFRVLENCIDEEDEIAFDITHGFRSLLLVGFLSAAFLRTTGKAKISHVFYGQHRDNGQPSPLLDLTPFLSILDWTTGVHAFLRSMDASGINRLANQTVKEAYLSGRPDVPEKLSRFAQTLEGFAVATRMARPVDALNFASGISRDIDEVAHEMEVFTPPLVEVLDEIRMVGDLGIRRPEEEEGLTWGHVEKELALIGFMVEHGLLLQGVTFSREWMVNVMLLTHYGDGYRGWLNSDTRYEMSQTFGAAILNLKGSPYNPTVFTDWYTLLPCEEQATHLWAELSTIRNDFAHCGMREYSPRTTRLRQKAEELCGHLCVFFDLVRG</sequence>
<dbReference type="EMBL" id="JAKELO010000002">
    <property type="protein sequence ID" value="MDE4908456.1"/>
    <property type="molecule type" value="Genomic_DNA"/>
</dbReference>
<comment type="caution">
    <text evidence="1">The sequence shown here is derived from an EMBL/GenBank/DDBJ whole genome shotgun (WGS) entry which is preliminary data.</text>
</comment>
<evidence type="ECO:0000313" key="1">
    <source>
        <dbReference type="EMBL" id="MDE4908456.1"/>
    </source>
</evidence>
<proteinExistence type="predicted"/>
<name>A0A9Q4PXC0_9EURY</name>
<dbReference type="InterPro" id="IPR013383">
    <property type="entry name" value="CRISPR-assoc_prot_DxTHG_CS"/>
</dbReference>
<dbReference type="NCBIfam" id="TIGR02549">
    <property type="entry name" value="CRISPR_DxTHG"/>
    <property type="match status" value="1"/>
</dbReference>
<dbReference type="AlphaFoldDB" id="A0A9Q4PXC0"/>
<dbReference type="InterPro" id="IPR011742">
    <property type="entry name" value="CRISPR-assoc_prot_TM1812"/>
</dbReference>
<dbReference type="RefSeq" id="WP_274925083.1">
    <property type="nucleotide sequence ID" value="NZ_JAKELO010000002.1"/>
</dbReference>
<reference evidence="1" key="1">
    <citation type="submission" date="2022-01" db="EMBL/GenBank/DDBJ databases">
        <title>Draft genome of Methanogenium marinum DSM 15558.</title>
        <authorList>
            <person name="Chen S.-C."/>
            <person name="You Y.-T."/>
        </authorList>
    </citation>
    <scope>NUCLEOTIDE SEQUENCE</scope>
    <source>
        <strain evidence="1">DSM 15558</strain>
    </source>
</reference>
<keyword evidence="2" id="KW-1185">Reference proteome</keyword>
<dbReference type="Proteomes" id="UP001143747">
    <property type="component" value="Unassembled WGS sequence"/>
</dbReference>
<dbReference type="CDD" id="cd09732">
    <property type="entry name" value="Csx1_III-U"/>
    <property type="match status" value="1"/>
</dbReference>
<dbReference type="NCBIfam" id="TIGR02221">
    <property type="entry name" value="cas_TM1812"/>
    <property type="match status" value="1"/>
</dbReference>
<evidence type="ECO:0000313" key="2">
    <source>
        <dbReference type="Proteomes" id="UP001143747"/>
    </source>
</evidence>
<dbReference type="PROSITE" id="PS51257">
    <property type="entry name" value="PROKAR_LIPOPROTEIN"/>
    <property type="match status" value="1"/>
</dbReference>
<organism evidence="1 2">
    <name type="scientific">Methanogenium marinum</name>
    <dbReference type="NCBI Taxonomy" id="348610"/>
    <lineage>
        <taxon>Archaea</taxon>
        <taxon>Methanobacteriati</taxon>
        <taxon>Methanobacteriota</taxon>
        <taxon>Stenosarchaea group</taxon>
        <taxon>Methanomicrobia</taxon>
        <taxon>Methanomicrobiales</taxon>
        <taxon>Methanomicrobiaceae</taxon>
        <taxon>Methanogenium</taxon>
    </lineage>
</organism>
<gene>
    <name evidence="1" type="primary">csx2</name>
    <name evidence="1" type="ORF">L0665_07540</name>
</gene>
<dbReference type="SUPFAM" id="SSF160980">
    <property type="entry name" value="SSO1389-like"/>
    <property type="match status" value="1"/>
</dbReference>
<protein>
    <submittedName>
        <fullName evidence="1">TIGR02221 family CRISPR-associated protein</fullName>
    </submittedName>
</protein>
<accession>A0A9Q4PXC0</accession>